<evidence type="ECO:0000313" key="2">
    <source>
        <dbReference type="EMBL" id="RCW86191.1"/>
    </source>
</evidence>
<feature type="transmembrane region" description="Helical" evidence="1">
    <location>
        <begin position="152"/>
        <end position="173"/>
    </location>
</feature>
<dbReference type="EMBL" id="QPJM01000002">
    <property type="protein sequence ID" value="RCW86191.1"/>
    <property type="molecule type" value="Genomic_DNA"/>
</dbReference>
<evidence type="ECO:0000256" key="1">
    <source>
        <dbReference type="SAM" id="Phobius"/>
    </source>
</evidence>
<keyword evidence="1" id="KW-0472">Membrane</keyword>
<proteinExistence type="predicted"/>
<dbReference type="Proteomes" id="UP000253324">
    <property type="component" value="Unassembled WGS sequence"/>
</dbReference>
<comment type="caution">
    <text evidence="2">The sequence shown here is derived from an EMBL/GenBank/DDBJ whole genome shotgun (WGS) entry which is preliminary data.</text>
</comment>
<feature type="transmembrane region" description="Helical" evidence="1">
    <location>
        <begin position="262"/>
        <end position="286"/>
    </location>
</feature>
<evidence type="ECO:0008006" key="4">
    <source>
        <dbReference type="Google" id="ProtNLM"/>
    </source>
</evidence>
<keyword evidence="1" id="KW-0812">Transmembrane</keyword>
<feature type="transmembrane region" description="Helical" evidence="1">
    <location>
        <begin position="316"/>
        <end position="349"/>
    </location>
</feature>
<feature type="transmembrane region" description="Helical" evidence="1">
    <location>
        <begin position="122"/>
        <end position="140"/>
    </location>
</feature>
<keyword evidence="3" id="KW-1185">Reference proteome</keyword>
<feature type="transmembrane region" description="Helical" evidence="1">
    <location>
        <begin position="95"/>
        <end position="115"/>
    </location>
</feature>
<feature type="transmembrane region" description="Helical" evidence="1">
    <location>
        <begin position="185"/>
        <end position="208"/>
    </location>
</feature>
<feature type="transmembrane region" description="Helical" evidence="1">
    <location>
        <begin position="361"/>
        <end position="379"/>
    </location>
</feature>
<sequence length="575" mass="63785">MPNISRSSTRTSAQMFSPLALLALVLVCLAVLLSLPLVVPIGPMYWDTYIYLDAAQRINLGQVPAVDFLAPVGAVEYYQFYWLQKLFPGGQPTLIAQWSVLMSAAPLMAIILAEIDKKSRKIAFAILVPFLVFALCPTNTQSFHSYPGVNGFGIYNRHTSLLLYALVSALVFLPNGRKLAVIASLTMLALFFTKITGFLAGGLIGLYATLSGRLLWRHVLLALCIFAVALLVLEFNHGMVSAYVESIAALVRLNEGLLLPRFLTVFSIKLDVILAAAALILFLFWLDWGPLTEHWHNLLKKPATANVAALLDRDWLWIGVTLAAGIFLETQNTGSQEFIFLWPVLLAVLLKTPKLPERRRLIVYCLVAFTAIPTITKVMQGALRFVAVAPTYVTAPVTDVKTMGLVSTRKDIMERVNLLGAHYASNAGAYRQLAEAGQLPNWQLYSELDYQMFWVVSADRAVKALKQFESQNGVHLNSLMTLDFVNPFPWILDRDASRNIQIGADPFRTVGDLTEAEETSLRQTDGVLRPSCPTTSARLFLQRIYEKALADRIVVKLDDCWDLLLRPGIKLSGPS</sequence>
<evidence type="ECO:0000313" key="3">
    <source>
        <dbReference type="Proteomes" id="UP000253324"/>
    </source>
</evidence>
<dbReference type="AlphaFoldDB" id="A0A368Z191"/>
<reference evidence="2 3" key="1">
    <citation type="submission" date="2018-07" db="EMBL/GenBank/DDBJ databases">
        <title>Genomic Encyclopedia of Type Strains, Phase III (KMG-III): the genomes of soil and plant-associated and newly described type strains.</title>
        <authorList>
            <person name="Whitman W."/>
        </authorList>
    </citation>
    <scope>NUCLEOTIDE SEQUENCE [LARGE SCALE GENOMIC DNA]</scope>
    <source>
        <strain evidence="2 3">31-25a</strain>
    </source>
</reference>
<accession>A0A368Z191</accession>
<feature type="transmembrane region" description="Helical" evidence="1">
    <location>
        <begin position="214"/>
        <end position="233"/>
    </location>
</feature>
<gene>
    <name evidence="2" type="ORF">C7476_102171</name>
</gene>
<name>A0A368Z191_9HYPH</name>
<keyword evidence="1" id="KW-1133">Transmembrane helix</keyword>
<protein>
    <recommendedName>
        <fullName evidence="4">Dolichyl-phosphate-mannose-protein mannosyltransferase</fullName>
    </recommendedName>
</protein>
<organism evidence="2 3">
    <name type="scientific">Phyllobacterium bourgognense</name>
    <dbReference type="NCBI Taxonomy" id="314236"/>
    <lineage>
        <taxon>Bacteria</taxon>
        <taxon>Pseudomonadati</taxon>
        <taxon>Pseudomonadota</taxon>
        <taxon>Alphaproteobacteria</taxon>
        <taxon>Hyphomicrobiales</taxon>
        <taxon>Phyllobacteriaceae</taxon>
        <taxon>Phyllobacterium</taxon>
    </lineage>
</organism>